<reference evidence="1 2" key="1">
    <citation type="submission" date="2019-06" db="EMBL/GenBank/DDBJ databases">
        <title>Genome Sequence of the Brown Rot Fungal Pathogen Monilinia fructicola.</title>
        <authorList>
            <person name="De Miccolis Angelini R.M."/>
            <person name="Landi L."/>
            <person name="Abate D."/>
            <person name="Pollastro S."/>
            <person name="Romanazzi G."/>
            <person name="Faretra F."/>
        </authorList>
    </citation>
    <scope>NUCLEOTIDE SEQUENCE [LARGE SCALE GENOMIC DNA]</scope>
    <source>
        <strain evidence="1 2">Mfrc123</strain>
    </source>
</reference>
<name>A0A5M9J9J9_MONFR</name>
<accession>A0A5M9J9J9</accession>
<dbReference type="AlphaFoldDB" id="A0A5M9J9J9"/>
<comment type="caution">
    <text evidence="1">The sequence shown here is derived from an EMBL/GenBank/DDBJ whole genome shotgun (WGS) entry which is preliminary data.</text>
</comment>
<dbReference type="Proteomes" id="UP000322873">
    <property type="component" value="Unassembled WGS sequence"/>
</dbReference>
<sequence length="66" mass="7695">MLATLLPARDQKNKLRALASGYHAIPSHFIRQSYHVIPKANHQYKIHRSYLRIAAFHNVTFPHHPN</sequence>
<evidence type="ECO:0000313" key="2">
    <source>
        <dbReference type="Proteomes" id="UP000322873"/>
    </source>
</evidence>
<organism evidence="1 2">
    <name type="scientific">Monilinia fructicola</name>
    <name type="common">Brown rot fungus</name>
    <name type="synonym">Ciboria fructicola</name>
    <dbReference type="NCBI Taxonomy" id="38448"/>
    <lineage>
        <taxon>Eukaryota</taxon>
        <taxon>Fungi</taxon>
        <taxon>Dikarya</taxon>
        <taxon>Ascomycota</taxon>
        <taxon>Pezizomycotina</taxon>
        <taxon>Leotiomycetes</taxon>
        <taxon>Helotiales</taxon>
        <taxon>Sclerotiniaceae</taxon>
        <taxon>Monilinia</taxon>
    </lineage>
</organism>
<protein>
    <submittedName>
        <fullName evidence="1">Uncharacterized protein</fullName>
    </submittedName>
</protein>
<gene>
    <name evidence="1" type="ORF">EYC84_008886</name>
</gene>
<dbReference type="EMBL" id="VICG01000012">
    <property type="protein sequence ID" value="KAA8566288.1"/>
    <property type="molecule type" value="Genomic_DNA"/>
</dbReference>
<proteinExistence type="predicted"/>
<keyword evidence="2" id="KW-1185">Reference proteome</keyword>
<evidence type="ECO:0000313" key="1">
    <source>
        <dbReference type="EMBL" id="KAA8566288.1"/>
    </source>
</evidence>